<dbReference type="GO" id="GO:0033842">
    <property type="term" value="F:N-acetyl-beta-glucosaminyl-derivative 4-beta-N-acetylgalactosaminyltransferase activity"/>
    <property type="evidence" value="ECO:0007669"/>
    <property type="project" value="TreeGrafter"/>
</dbReference>
<evidence type="ECO:0000256" key="10">
    <source>
        <dbReference type="ARBA" id="ARBA00023157"/>
    </source>
</evidence>
<evidence type="ECO:0000256" key="3">
    <source>
        <dbReference type="ARBA" id="ARBA00005735"/>
    </source>
</evidence>
<dbReference type="GO" id="GO:0005794">
    <property type="term" value="C:Golgi apparatus"/>
    <property type="evidence" value="ECO:0007669"/>
    <property type="project" value="TreeGrafter"/>
</dbReference>
<dbReference type="PANTHER" id="PTHR19300:SF57">
    <property type="entry name" value="BETA-1,4-N-ACETYLGALACTOSAMINYLTRANSFERASE"/>
    <property type="match status" value="1"/>
</dbReference>
<evidence type="ECO:0000259" key="13">
    <source>
        <dbReference type="PROSITE" id="PS01180"/>
    </source>
</evidence>
<dbReference type="PROSITE" id="PS01180">
    <property type="entry name" value="CUB"/>
    <property type="match status" value="1"/>
</dbReference>
<dbReference type="CDD" id="cd00041">
    <property type="entry name" value="CUB"/>
    <property type="match status" value="1"/>
</dbReference>
<dbReference type="PROSITE" id="PS50234">
    <property type="entry name" value="VWFA"/>
    <property type="match status" value="1"/>
</dbReference>
<evidence type="ECO:0000313" key="15">
    <source>
        <dbReference type="EMBL" id="CBY21738.1"/>
    </source>
</evidence>
<evidence type="ECO:0000313" key="16">
    <source>
        <dbReference type="Proteomes" id="UP000001307"/>
    </source>
</evidence>
<keyword evidence="10" id="KW-1015">Disulfide bond</keyword>
<dbReference type="OrthoDB" id="6132182at2759"/>
<dbReference type="EMBL" id="FN653017">
    <property type="protein sequence ID" value="CBY21738.1"/>
    <property type="molecule type" value="Genomic_DNA"/>
</dbReference>
<dbReference type="Gene3D" id="2.60.120.290">
    <property type="entry name" value="Spermadhesin, CUB domain"/>
    <property type="match status" value="1"/>
</dbReference>
<dbReference type="PANTHER" id="PTHR19300">
    <property type="entry name" value="BETA-1,4-GALACTOSYLTRANSFERASE"/>
    <property type="match status" value="1"/>
</dbReference>
<dbReference type="SUPFAM" id="SSF53448">
    <property type="entry name" value="Nucleotide-diphospho-sugar transferases"/>
    <property type="match status" value="1"/>
</dbReference>
<keyword evidence="11" id="KW-0325">Glycoprotein</keyword>
<evidence type="ECO:0000256" key="11">
    <source>
        <dbReference type="ARBA" id="ARBA00023180"/>
    </source>
</evidence>
<proteinExistence type="inferred from homology"/>
<feature type="domain" description="VWFA" evidence="14">
    <location>
        <begin position="254"/>
        <end position="427"/>
    </location>
</feature>
<dbReference type="InterPro" id="IPR000859">
    <property type="entry name" value="CUB_dom"/>
</dbReference>
<dbReference type="GO" id="GO:0005975">
    <property type="term" value="P:carbohydrate metabolic process"/>
    <property type="evidence" value="ECO:0007669"/>
    <property type="project" value="InterPro"/>
</dbReference>
<keyword evidence="6" id="KW-0812">Transmembrane</keyword>
<name>E4WV56_OIKDI</name>
<evidence type="ECO:0000256" key="1">
    <source>
        <dbReference type="ARBA" id="ARBA00004606"/>
    </source>
</evidence>
<dbReference type="InterPro" id="IPR035914">
    <property type="entry name" value="Sperma_CUB_dom_sf"/>
</dbReference>
<keyword evidence="9" id="KW-0472">Membrane</keyword>
<evidence type="ECO:0000256" key="4">
    <source>
        <dbReference type="ARBA" id="ARBA00022676"/>
    </source>
</evidence>
<comment type="pathway">
    <text evidence="2">Protein modification; protein glycosylation.</text>
</comment>
<comment type="subcellular location">
    <subcellularLocation>
        <location evidence="1">Membrane</location>
        <topology evidence="1">Single-pass type II membrane protein</topology>
    </subcellularLocation>
</comment>
<organism evidence="15">
    <name type="scientific">Oikopleura dioica</name>
    <name type="common">Tunicate</name>
    <dbReference type="NCBI Taxonomy" id="34765"/>
    <lineage>
        <taxon>Eukaryota</taxon>
        <taxon>Metazoa</taxon>
        <taxon>Chordata</taxon>
        <taxon>Tunicata</taxon>
        <taxon>Appendicularia</taxon>
        <taxon>Copelata</taxon>
        <taxon>Oikopleuridae</taxon>
        <taxon>Oikopleura</taxon>
    </lineage>
</organism>
<dbReference type="GO" id="GO:0016020">
    <property type="term" value="C:membrane"/>
    <property type="evidence" value="ECO:0007669"/>
    <property type="project" value="UniProtKB-SubCell"/>
</dbReference>
<dbReference type="GO" id="GO:0008378">
    <property type="term" value="F:galactosyltransferase activity"/>
    <property type="evidence" value="ECO:0007669"/>
    <property type="project" value="TreeGrafter"/>
</dbReference>
<dbReference type="InParanoid" id="E4WV56"/>
<keyword evidence="4" id="KW-0328">Glycosyltransferase</keyword>
<evidence type="ECO:0000256" key="12">
    <source>
        <dbReference type="PROSITE-ProRule" id="PRU00059"/>
    </source>
</evidence>
<dbReference type="UniPathway" id="UPA00378"/>
<evidence type="ECO:0000256" key="2">
    <source>
        <dbReference type="ARBA" id="ARBA00004922"/>
    </source>
</evidence>
<comment type="similarity">
    <text evidence="3">Belongs to the glycosyltransferase 7 family.</text>
</comment>
<accession>E4WV56</accession>
<dbReference type="SMART" id="SM00327">
    <property type="entry name" value="VWA"/>
    <property type="match status" value="1"/>
</dbReference>
<dbReference type="SUPFAM" id="SSF53300">
    <property type="entry name" value="vWA-like"/>
    <property type="match status" value="1"/>
</dbReference>
<dbReference type="Gene3D" id="3.40.50.410">
    <property type="entry name" value="von Willebrand factor, type A domain"/>
    <property type="match status" value="1"/>
</dbReference>
<dbReference type="Proteomes" id="UP000001307">
    <property type="component" value="Unassembled WGS sequence"/>
</dbReference>
<evidence type="ECO:0008006" key="17">
    <source>
        <dbReference type="Google" id="ProtNLM"/>
    </source>
</evidence>
<evidence type="ECO:0000256" key="7">
    <source>
        <dbReference type="ARBA" id="ARBA00022968"/>
    </source>
</evidence>
<comment type="caution">
    <text evidence="12">Lacks conserved residue(s) required for the propagation of feature annotation.</text>
</comment>
<dbReference type="InterPro" id="IPR027995">
    <property type="entry name" value="Galactosyl_T_N"/>
</dbReference>
<evidence type="ECO:0000256" key="8">
    <source>
        <dbReference type="ARBA" id="ARBA00022989"/>
    </source>
</evidence>
<evidence type="ECO:0000256" key="6">
    <source>
        <dbReference type="ARBA" id="ARBA00022692"/>
    </source>
</evidence>
<dbReference type="InterPro" id="IPR003859">
    <property type="entry name" value="Galactosyl_T"/>
</dbReference>
<dbReference type="SUPFAM" id="SSF49854">
    <property type="entry name" value="Spermadhesin, CUB domain"/>
    <property type="match status" value="1"/>
</dbReference>
<gene>
    <name evidence="15" type="ORF">GSOID_T00009513001</name>
</gene>
<evidence type="ECO:0000259" key="14">
    <source>
        <dbReference type="PROSITE" id="PS50234"/>
    </source>
</evidence>
<dbReference type="Pfam" id="PF02709">
    <property type="entry name" value="Glyco_transf_7C"/>
    <property type="match status" value="1"/>
</dbReference>
<dbReference type="Pfam" id="PF00092">
    <property type="entry name" value="VWA"/>
    <property type="match status" value="1"/>
</dbReference>
<keyword evidence="5" id="KW-0808">Transferase</keyword>
<reference evidence="15" key="1">
    <citation type="journal article" date="2010" name="Science">
        <title>Plasticity of animal genome architecture unmasked by rapid evolution of a pelagic tunicate.</title>
        <authorList>
            <person name="Denoeud F."/>
            <person name="Henriet S."/>
            <person name="Mungpakdee S."/>
            <person name="Aury J.M."/>
            <person name="Da Silva C."/>
            <person name="Brinkmann H."/>
            <person name="Mikhaleva J."/>
            <person name="Olsen L.C."/>
            <person name="Jubin C."/>
            <person name="Canestro C."/>
            <person name="Bouquet J.M."/>
            <person name="Danks G."/>
            <person name="Poulain J."/>
            <person name="Campsteijn C."/>
            <person name="Adamski M."/>
            <person name="Cross I."/>
            <person name="Yadetie F."/>
            <person name="Muffato M."/>
            <person name="Louis A."/>
            <person name="Butcher S."/>
            <person name="Tsagkogeorga G."/>
            <person name="Konrad A."/>
            <person name="Singh S."/>
            <person name="Jensen M.F."/>
            <person name="Cong E.H."/>
            <person name="Eikeseth-Otteraa H."/>
            <person name="Noel B."/>
            <person name="Anthouard V."/>
            <person name="Porcel B.M."/>
            <person name="Kachouri-Lafond R."/>
            <person name="Nishino A."/>
            <person name="Ugolini M."/>
            <person name="Chourrout P."/>
            <person name="Nishida H."/>
            <person name="Aasland R."/>
            <person name="Huzurbazar S."/>
            <person name="Westhof E."/>
            <person name="Delsuc F."/>
            <person name="Lehrach H."/>
            <person name="Reinhardt R."/>
            <person name="Weissenbach J."/>
            <person name="Roy S.W."/>
            <person name="Artiguenave F."/>
            <person name="Postlethwait J.H."/>
            <person name="Manak J.R."/>
            <person name="Thompson E.M."/>
            <person name="Jaillon O."/>
            <person name="Du Pasquier L."/>
            <person name="Boudinot P."/>
            <person name="Liberles D.A."/>
            <person name="Volff J.N."/>
            <person name="Philippe H."/>
            <person name="Lenhard B."/>
            <person name="Roest Crollius H."/>
            <person name="Wincker P."/>
            <person name="Chourrout D."/>
        </authorList>
    </citation>
    <scope>NUCLEOTIDE SEQUENCE [LARGE SCALE GENOMIC DNA]</scope>
</reference>
<dbReference type="InterPro" id="IPR029044">
    <property type="entry name" value="Nucleotide-diphossugar_trans"/>
</dbReference>
<sequence>MNVGFDIAKKDGFQCFFFHDVDLVPENDKNIYECLDVPRHYAAHCDKWNYTLPWFTLYGGITAYSLEAYENINGLSNEYWGWGGEDDDQMYRTTTGCGYQILRPPEEFNRYKMIKHEHEKSNAKNPLNLELLWSWAWHWAIDGIVQHHHVQQIWSIDEAQFNTTKTVALKSSVSGKFNVDWDKLEYDELTIPTYSMLALFLYLEHLNEFPIPYSIDAQAAIYESITHHNVDGFKDGVDELDQITQDQCRTNALDIVFVVDESGSIGTPNFQLIKDFLEHFASDSTIAADATRIAIRPFSTSNYLYFSLNDFKTKNIINEIKNMPYNSGNTNTADALDAALTDYGTDRPESVKVMVTITDGASNSFLSTSAAADRVKNDLRNIQSFAIGVSGANMAELEAIAITDKHVFMLNGWADFEPIKSNLLQKVCEGNIENNNGGDTQVGGNAGTPGKIILKIGMTGKDNFDFMGSAPLTFFYHRSNPQPGPAVYEHSVNVTSASANIWHNYNVGPGYTFVYLSAYNYNPSNALVSLRINSGGSSGPIVPDPVLCPPNSHCVGGTCECFPQYSLDANTGDCVFDRCANVDCFNGYQCAPATGSCFCPADHLELDGNCYEAVCPDSAVQVHENVFGYAMGELSSPWREHGMLYPNNFDCTYEFETVRANGSCYEVLLEDYFGVEASANCQSDRLEIHDVMNADQVNMDHSTSRPAGAAIMCGDACVAEGGWVGKVCGDKLKIRFKSDHIVEDIGWRLKWVLRPKEECDCLCNRP</sequence>
<dbReference type="GO" id="GO:0006688">
    <property type="term" value="P:glycosphingolipid biosynthetic process"/>
    <property type="evidence" value="ECO:0007669"/>
    <property type="project" value="TreeGrafter"/>
</dbReference>
<keyword evidence="7" id="KW-0735">Signal-anchor</keyword>
<dbReference type="InterPro" id="IPR002035">
    <property type="entry name" value="VWF_A"/>
</dbReference>
<evidence type="ECO:0000256" key="9">
    <source>
        <dbReference type="ARBA" id="ARBA00023136"/>
    </source>
</evidence>
<dbReference type="CDD" id="cd01450">
    <property type="entry name" value="vWFA_subfamily_ECM"/>
    <property type="match status" value="1"/>
</dbReference>
<feature type="domain" description="CUB" evidence="13">
    <location>
        <begin position="615"/>
        <end position="754"/>
    </location>
</feature>
<dbReference type="PRINTS" id="PR00453">
    <property type="entry name" value="VWFADOMAIN"/>
</dbReference>
<protein>
    <recommendedName>
        <fullName evidence="17">VWFA domain-containing protein</fullName>
    </recommendedName>
</protein>
<dbReference type="AlphaFoldDB" id="E4WV56"/>
<dbReference type="Pfam" id="PF13733">
    <property type="entry name" value="Glyco_transf_7N"/>
    <property type="match status" value="1"/>
</dbReference>
<keyword evidence="8" id="KW-1133">Transmembrane helix</keyword>
<dbReference type="Gene3D" id="3.90.550.10">
    <property type="entry name" value="Spore Coat Polysaccharide Biosynthesis Protein SpsA, Chain A"/>
    <property type="match status" value="1"/>
</dbReference>
<keyword evidence="16" id="KW-1185">Reference proteome</keyword>
<dbReference type="PRINTS" id="PR02050">
    <property type="entry name" value="B14GALTRFASE"/>
</dbReference>
<evidence type="ECO:0000256" key="5">
    <source>
        <dbReference type="ARBA" id="ARBA00022679"/>
    </source>
</evidence>
<dbReference type="InterPro" id="IPR036465">
    <property type="entry name" value="vWFA_dom_sf"/>
</dbReference>
<dbReference type="InterPro" id="IPR027791">
    <property type="entry name" value="Galactosyl_T_C"/>
</dbReference>